<reference evidence="1 2" key="1">
    <citation type="submission" date="2017-01" db="EMBL/GenBank/DDBJ databases">
        <authorList>
            <person name="Mah S.A."/>
            <person name="Swanson W.J."/>
            <person name="Moy G.W."/>
            <person name="Vacquier V.D."/>
        </authorList>
    </citation>
    <scope>NUCLEOTIDE SEQUENCE [LARGE SCALE GENOMIC DNA]</scope>
    <source>
        <strain evidence="1 2">DCY110</strain>
    </source>
</reference>
<evidence type="ECO:0000313" key="1">
    <source>
        <dbReference type="EMBL" id="APW40111.1"/>
    </source>
</evidence>
<dbReference type="InterPro" id="IPR032720">
    <property type="entry name" value="Cys_rich_CWC"/>
</dbReference>
<dbReference type="KEGG" id="rhy:RD110_25295"/>
<sequence>MPLNKSSLDPGLCPLCGGPNRCASETGRLTGQAQPPCWCMATPIPADVLARIPAPARGLACVCRRCAQAGQAAPAGGLL</sequence>
<keyword evidence="2" id="KW-1185">Reference proteome</keyword>
<dbReference type="OrthoDB" id="8912324at2"/>
<dbReference type="AlphaFoldDB" id="A0A1P8K2F3"/>
<dbReference type="Pfam" id="PF14375">
    <property type="entry name" value="Cys_rich_CWC"/>
    <property type="match status" value="1"/>
</dbReference>
<dbReference type="EMBL" id="CP019236">
    <property type="protein sequence ID" value="APW40111.1"/>
    <property type="molecule type" value="Genomic_DNA"/>
</dbReference>
<dbReference type="STRING" id="1842727.RD110_25295"/>
<dbReference type="Proteomes" id="UP000186609">
    <property type="component" value="Chromosome"/>
</dbReference>
<gene>
    <name evidence="1" type="ORF">RD110_25295</name>
</gene>
<proteinExistence type="predicted"/>
<organism evidence="1 2">
    <name type="scientific">Rhodoferax koreensis</name>
    <dbReference type="NCBI Taxonomy" id="1842727"/>
    <lineage>
        <taxon>Bacteria</taxon>
        <taxon>Pseudomonadati</taxon>
        <taxon>Pseudomonadota</taxon>
        <taxon>Betaproteobacteria</taxon>
        <taxon>Burkholderiales</taxon>
        <taxon>Comamonadaceae</taxon>
        <taxon>Rhodoferax</taxon>
    </lineage>
</organism>
<evidence type="ECO:0000313" key="2">
    <source>
        <dbReference type="Proteomes" id="UP000186609"/>
    </source>
</evidence>
<protein>
    <recommendedName>
        <fullName evidence="3">DNA or RNA helicase of superfamily II</fullName>
    </recommendedName>
</protein>
<dbReference type="RefSeq" id="WP_076203406.1">
    <property type="nucleotide sequence ID" value="NZ_CP019236.1"/>
</dbReference>
<evidence type="ECO:0008006" key="3">
    <source>
        <dbReference type="Google" id="ProtNLM"/>
    </source>
</evidence>
<name>A0A1P8K2F3_9BURK</name>
<accession>A0A1P8K2F3</accession>